<dbReference type="EMBL" id="JABSTR010000011">
    <property type="protein sequence ID" value="KAH9381976.1"/>
    <property type="molecule type" value="Genomic_DNA"/>
</dbReference>
<proteinExistence type="predicted"/>
<reference evidence="2 3" key="1">
    <citation type="journal article" date="2020" name="Cell">
        <title>Large-Scale Comparative Analyses of Tick Genomes Elucidate Their Genetic Diversity and Vector Capacities.</title>
        <authorList>
            <consortium name="Tick Genome and Microbiome Consortium (TIGMIC)"/>
            <person name="Jia N."/>
            <person name="Wang J."/>
            <person name="Shi W."/>
            <person name="Du L."/>
            <person name="Sun Y."/>
            <person name="Zhan W."/>
            <person name="Jiang J.F."/>
            <person name="Wang Q."/>
            <person name="Zhang B."/>
            <person name="Ji P."/>
            <person name="Bell-Sakyi L."/>
            <person name="Cui X.M."/>
            <person name="Yuan T.T."/>
            <person name="Jiang B.G."/>
            <person name="Yang W.F."/>
            <person name="Lam T.T."/>
            <person name="Chang Q.C."/>
            <person name="Ding S.J."/>
            <person name="Wang X.J."/>
            <person name="Zhu J.G."/>
            <person name="Ruan X.D."/>
            <person name="Zhao L."/>
            <person name="Wei J.T."/>
            <person name="Ye R.Z."/>
            <person name="Que T.C."/>
            <person name="Du C.H."/>
            <person name="Zhou Y.H."/>
            <person name="Cheng J.X."/>
            <person name="Dai P.F."/>
            <person name="Guo W.B."/>
            <person name="Han X.H."/>
            <person name="Huang E.J."/>
            <person name="Li L.F."/>
            <person name="Wei W."/>
            <person name="Gao Y.C."/>
            <person name="Liu J.Z."/>
            <person name="Shao H.Z."/>
            <person name="Wang X."/>
            <person name="Wang C.C."/>
            <person name="Yang T.C."/>
            <person name="Huo Q.B."/>
            <person name="Li W."/>
            <person name="Chen H.Y."/>
            <person name="Chen S.E."/>
            <person name="Zhou L.G."/>
            <person name="Ni X.B."/>
            <person name="Tian J.H."/>
            <person name="Sheng Y."/>
            <person name="Liu T."/>
            <person name="Pan Y.S."/>
            <person name="Xia L.Y."/>
            <person name="Li J."/>
            <person name="Zhao F."/>
            <person name="Cao W.C."/>
        </authorList>
    </citation>
    <scope>NUCLEOTIDE SEQUENCE [LARGE SCALE GENOMIC DNA]</scope>
    <source>
        <strain evidence="2">HaeL-2018</strain>
    </source>
</reference>
<feature type="compositionally biased region" description="Pro residues" evidence="1">
    <location>
        <begin position="1"/>
        <end position="12"/>
    </location>
</feature>
<dbReference type="AlphaFoldDB" id="A0A9J6H4I8"/>
<organism evidence="2 3">
    <name type="scientific">Haemaphysalis longicornis</name>
    <name type="common">Bush tick</name>
    <dbReference type="NCBI Taxonomy" id="44386"/>
    <lineage>
        <taxon>Eukaryota</taxon>
        <taxon>Metazoa</taxon>
        <taxon>Ecdysozoa</taxon>
        <taxon>Arthropoda</taxon>
        <taxon>Chelicerata</taxon>
        <taxon>Arachnida</taxon>
        <taxon>Acari</taxon>
        <taxon>Parasitiformes</taxon>
        <taxon>Ixodida</taxon>
        <taxon>Ixodoidea</taxon>
        <taxon>Ixodidae</taxon>
        <taxon>Haemaphysalinae</taxon>
        <taxon>Haemaphysalis</taxon>
    </lineage>
</organism>
<sequence>MRRPLPAFPPAREPGGPRTFTGSGSSSPVPSDPASSPSPMLGSLRQAELVTLSDAAALLPLCPALEELTLTLAHMNAVGARELADLCVTRCPRLERLTLQLVSSGCSHRTAVNFLQRVARIPVVSGSAREVTPAAALTSRCLIRRFPMN</sequence>
<protein>
    <submittedName>
        <fullName evidence="2">Uncharacterized protein</fullName>
    </submittedName>
</protein>
<gene>
    <name evidence="2" type="ORF">HPB48_021018</name>
</gene>
<keyword evidence="3" id="KW-1185">Reference proteome</keyword>
<evidence type="ECO:0000313" key="2">
    <source>
        <dbReference type="EMBL" id="KAH9381976.1"/>
    </source>
</evidence>
<dbReference type="OrthoDB" id="6505246at2759"/>
<evidence type="ECO:0000256" key="1">
    <source>
        <dbReference type="SAM" id="MobiDB-lite"/>
    </source>
</evidence>
<accession>A0A9J6H4I8</accession>
<feature type="compositionally biased region" description="Low complexity" evidence="1">
    <location>
        <begin position="23"/>
        <end position="39"/>
    </location>
</feature>
<feature type="region of interest" description="Disordered" evidence="1">
    <location>
        <begin position="1"/>
        <end position="41"/>
    </location>
</feature>
<dbReference type="VEuPathDB" id="VectorBase:HLOH_043933"/>
<comment type="caution">
    <text evidence="2">The sequence shown here is derived from an EMBL/GenBank/DDBJ whole genome shotgun (WGS) entry which is preliminary data.</text>
</comment>
<dbReference type="Proteomes" id="UP000821853">
    <property type="component" value="Chromosome 9"/>
</dbReference>
<name>A0A9J6H4I8_HAELO</name>
<evidence type="ECO:0000313" key="3">
    <source>
        <dbReference type="Proteomes" id="UP000821853"/>
    </source>
</evidence>